<proteinExistence type="predicted"/>
<organism evidence="2 3">
    <name type="scientific">Brassica cretica</name>
    <name type="common">Mustard</name>
    <dbReference type="NCBI Taxonomy" id="69181"/>
    <lineage>
        <taxon>Eukaryota</taxon>
        <taxon>Viridiplantae</taxon>
        <taxon>Streptophyta</taxon>
        <taxon>Embryophyta</taxon>
        <taxon>Tracheophyta</taxon>
        <taxon>Spermatophyta</taxon>
        <taxon>Magnoliopsida</taxon>
        <taxon>eudicotyledons</taxon>
        <taxon>Gunneridae</taxon>
        <taxon>Pentapetalae</taxon>
        <taxon>rosids</taxon>
        <taxon>malvids</taxon>
        <taxon>Brassicales</taxon>
        <taxon>Brassicaceae</taxon>
        <taxon>Brassiceae</taxon>
        <taxon>Brassica</taxon>
    </lineage>
</organism>
<evidence type="ECO:0000313" key="3">
    <source>
        <dbReference type="Proteomes" id="UP000712600"/>
    </source>
</evidence>
<gene>
    <name evidence="2" type="ORF">F2Q69_00034497</name>
</gene>
<reference evidence="2" key="1">
    <citation type="submission" date="2019-12" db="EMBL/GenBank/DDBJ databases">
        <title>Genome sequencing and annotation of Brassica cretica.</title>
        <authorList>
            <person name="Studholme D.J."/>
            <person name="Sarris P."/>
        </authorList>
    </citation>
    <scope>NUCLEOTIDE SEQUENCE</scope>
    <source>
        <strain evidence="2">PFS-109/04</strain>
        <tissue evidence="2">Leaf</tissue>
    </source>
</reference>
<evidence type="ECO:0000256" key="1">
    <source>
        <dbReference type="SAM" id="MobiDB-lite"/>
    </source>
</evidence>
<accession>A0A8S9SSP0</accession>
<sequence length="88" mass="9435">MKGFGGSNEQNGNATEPRDDVKDSTKEERKEAEPSDSKIICGNEVIDSRKAGSGFVFVLFSLHNEASSGGKNVVAEEEAANIVCWTTI</sequence>
<name>A0A8S9SSP0_BRACR</name>
<feature type="region of interest" description="Disordered" evidence="1">
    <location>
        <begin position="1"/>
        <end position="40"/>
    </location>
</feature>
<dbReference type="Proteomes" id="UP000712600">
    <property type="component" value="Unassembled WGS sequence"/>
</dbReference>
<comment type="caution">
    <text evidence="2">The sequence shown here is derived from an EMBL/GenBank/DDBJ whole genome shotgun (WGS) entry which is preliminary data.</text>
</comment>
<dbReference type="AlphaFoldDB" id="A0A8S9SSP0"/>
<protein>
    <submittedName>
        <fullName evidence="2">Uncharacterized protein</fullName>
    </submittedName>
</protein>
<dbReference type="EMBL" id="QGKX02000004">
    <property type="protein sequence ID" value="KAF3603000.1"/>
    <property type="molecule type" value="Genomic_DNA"/>
</dbReference>
<evidence type="ECO:0000313" key="2">
    <source>
        <dbReference type="EMBL" id="KAF3603000.1"/>
    </source>
</evidence>
<feature type="compositionally biased region" description="Basic and acidic residues" evidence="1">
    <location>
        <begin position="16"/>
        <end position="36"/>
    </location>
</feature>